<dbReference type="SUPFAM" id="SSF51120">
    <property type="entry name" value="beta-Roll"/>
    <property type="match status" value="1"/>
</dbReference>
<keyword evidence="1" id="KW-0106">Calcium</keyword>
<gene>
    <name evidence="5" type="ORF">IOQ59_15235</name>
</gene>
<dbReference type="SMART" id="SM00710">
    <property type="entry name" value="PbH1"/>
    <property type="match status" value="8"/>
</dbReference>
<dbReference type="InterPro" id="IPR025592">
    <property type="entry name" value="DUF4347"/>
</dbReference>
<reference evidence="5" key="1">
    <citation type="submission" date="2020-10" db="EMBL/GenBank/DDBJ databases">
        <title>Bacterium isolated from coastal waters sediment.</title>
        <authorList>
            <person name="Chen R.-J."/>
            <person name="Lu D.-C."/>
            <person name="Zhu K.-L."/>
            <person name="Du Z.-J."/>
        </authorList>
    </citation>
    <scope>NUCLEOTIDE SEQUENCE</scope>
    <source>
        <strain evidence="5">N1Y112</strain>
    </source>
</reference>
<dbReference type="Pfam" id="PF13946">
    <property type="entry name" value="DUF4214"/>
    <property type="match status" value="2"/>
</dbReference>
<evidence type="ECO:0000313" key="5">
    <source>
        <dbReference type="EMBL" id="MBE9398610.1"/>
    </source>
</evidence>
<dbReference type="GO" id="GO:0005509">
    <property type="term" value="F:calcium ion binding"/>
    <property type="evidence" value="ECO:0007669"/>
    <property type="project" value="InterPro"/>
</dbReference>
<evidence type="ECO:0000259" key="3">
    <source>
        <dbReference type="Pfam" id="PF13946"/>
    </source>
</evidence>
<sequence>MKAICSQIVFFDPALGDIKQLLQHLPGTIKAISLHSGMDAIEQITAHLRHHQGLSALHIVTHGVSGQLQFCNTVLSGQTINHYWDHITSWSGAMAPDADILLYGCESGKGQPGRQLIEALACASGCNVAASPVPVGHHSLGARWQLSEQVGEVTTPVFTSIAAQNSWHHRLGATLNAADLAVVSYNSDGDDTFALIALANIPGSSVIHITDDGYKAGTGFDLNEGTSTWTVAAGGLSAGTIIRFANAGMTATLVDTAHGSITGHLDLSAQGDQLFIYQTDTDADDGTIERLDGNGGIEAGMIYGFNANLSNSPTNGWHDGPGAPGTNKSDAPDDTTVLTTSDGTGNSSTANANGMLTVAITELDNYRYDGPTGATDKASWLTRIHTSDSNWLGDNSTVYDMAQGALTSDWTVNITNAAPTITLPTAPTVNEDDTNVAIADNIEISDTDGDYQSVTLTITGGTATLTTTTDLNGLTGNGSASITFSGARDNVNTALDSLTFTPTPELSGTGAGKIQIQTTDVNGGADDETLTFDITAVNDEPTLTATGSDPTFSGPAADLFSGVTADTVEGGQTLEELKITVTNVADGGGANEFLSIDGESVSLNTNSGTTTNSSIAYSVVLSGGTVTVTLTKAGMTTAAVQTLIDDLSYSNDSSSPSASDRVVTLTSLKDSGGTANGGDDTNSTLSIQSTVTMQVAPGVSSSTYDYSSNQLVVTGTSFIANGGGSDVDVSLLTLTGEGGTNYTLSSSSDVEIDSATQFTVTLTGLDLYKVEALFNKDGLSADDSTTYNLAAADDFITAYTSGDTSDATNSVTVSNYAVPTISSATYDVSTGQLVLTGTDFVNQSGATNDVDVSLFTITGDNGASYTLTDSSDVEISSATSATIILSSTDQLNAHGLLNKDGTTADSGTTYNLAAAEDWMTGAPATNNVVDATGNGITVSNVATPTVTSATYNADSGLLIVTGTNLFKEDGSSNDIDISTLTFTGGVGDATYTLTSSTDVEITSATSFSVTLSGADKTNVDGLLDQIGTSSSGGSTYNLATADNWLTGAAATPDIADLTSNAITVSMIDPKITSATYDAAAGTLVVTGTNIQASGGGADIDASLFTLTGEGGATYTLTDTADVERDSLTQFTFNLSATDQAALNQITNKDGTTSTSGTTFNLAAADDWNTSVTAGDTADATGNGITVSNVAAPTITSATYDATAGALVVTGTGLLKLSGGSNDVDVSKLTFTGEGGATYTLTDSSDVEITSGTGFSVSLSANDQAALNQIINKDGTSSTSGTTYNLAAAEDWAAGADASDNVVDATGNGITVSNVAAPTITSATYDVSSGALVVTGTGLLQFNGASNDIDISKLSFTGEGNNSYTLTSASDVEITSGTSFTVTLSGADKLSVDGLLNTDGTSSDGGTTYNLAAAEDWSAGADASVNVVDATGNGITVSNVTAPTITSSTYNAATGVLVVTGTNFVNHFGASNDVDISLLTFTGEGSGSYTLTSASDVEITSATSFTVTLSGADKTNVDGLLNNNGTSSNDTTTYNLAAADNWMAGAAATSNIVDATGNGITVSNVAGPTLTSATCDAASGTLVVTGTNIQANGGGADIDASLFTLTGEGGATYTLTDTADVERDSLTQFTLNLSATDQAALNQIINKDGTTSTSGTTFNLAAADDWNTSVTAGDTADATGNGITVSNVAAPTITSATYDATAGALVVTGTGLLQLSGGSNDVDVSKLTFTGEGGATYTLTDSSDVEITSGTAFSVSLSANDQAALNQIINKDGTSSTSGTTYNLAAAEDWAAGADASVNVVDATGNGITVSNVAAPTITSATYTTQGSLVVTGTGFLKADGTTNDIDVSKLSLLGEGNVTYNLTDSADVEISSATEFAVTLSSSDKAGVNALLNNAGTSSADSTTYNLAAAEDWAAGANASVNVADTVGNAVVVSIYTPPVSPSGPAPVTETVDGVNVSTTTEMNADGSTTQTIVIAPVTPTRTEDESTGNRGLADIPILQGESSEPDLSVALPVGVGLAATGSGAPISTVSARNDLIALIEDTVPVQIEDRVVMREGGINFLAELADASLWVNKLTLSVASGREGIPNSPIQISGQATGSNTVTPGDAQQIALVVDANALPPGTVLELNDISFAVVLGPVTLAGGDGQNVVYTCEGSQTLVLGDGDDELHGGSGDDTVGSKGGDNLIFGGNGSDTLFGGSGQDTLHGGVGVDVATYEGNLIDYEVVQVNGVITVTRKDDSSDSDVLINIETLRFSDQTFIPSTNTHQEAIATLYQQILGRQADVTGFQWWGKDVDNGQGVGDIALSFMRSDEYQTKIGGSAFDNLGVDQQVEALYAAVLGRASDSEGKAYWVAEADAGFSIEQMAEAFVTSTELTGQYLQTAQWDFIL</sequence>
<feature type="compositionally biased region" description="Polar residues" evidence="2">
    <location>
        <begin position="336"/>
        <end position="350"/>
    </location>
</feature>
<dbReference type="RefSeq" id="WP_193954257.1">
    <property type="nucleotide sequence ID" value="NZ_JADEYS010000016.1"/>
</dbReference>
<dbReference type="PRINTS" id="PR00313">
    <property type="entry name" value="CABNDNGRPT"/>
</dbReference>
<dbReference type="InterPro" id="IPR006626">
    <property type="entry name" value="PbH1"/>
</dbReference>
<dbReference type="Pfam" id="PF14252">
    <property type="entry name" value="DUF4347"/>
    <property type="match status" value="1"/>
</dbReference>
<evidence type="ECO:0000256" key="2">
    <source>
        <dbReference type="SAM" id="MobiDB-lite"/>
    </source>
</evidence>
<dbReference type="Gene3D" id="1.10.3130.20">
    <property type="entry name" value="Phycobilisome linker domain"/>
    <property type="match status" value="1"/>
</dbReference>
<evidence type="ECO:0000256" key="1">
    <source>
        <dbReference type="ARBA" id="ARBA00022837"/>
    </source>
</evidence>
<evidence type="ECO:0000259" key="4">
    <source>
        <dbReference type="Pfam" id="PF14252"/>
    </source>
</evidence>
<name>A0A8J7FW54_9GAMM</name>
<dbReference type="InterPro" id="IPR001343">
    <property type="entry name" value="Hemolysn_Ca-bd"/>
</dbReference>
<keyword evidence="6" id="KW-1185">Reference proteome</keyword>
<dbReference type="Proteomes" id="UP000640333">
    <property type="component" value="Unassembled WGS sequence"/>
</dbReference>
<dbReference type="InterPro" id="IPR018511">
    <property type="entry name" value="Hemolysin-typ_Ca-bd_CS"/>
</dbReference>
<feature type="region of interest" description="Disordered" evidence="2">
    <location>
        <begin position="313"/>
        <end position="350"/>
    </location>
</feature>
<organism evidence="5 6">
    <name type="scientific">Pontibacterium sinense</name>
    <dbReference type="NCBI Taxonomy" id="2781979"/>
    <lineage>
        <taxon>Bacteria</taxon>
        <taxon>Pseudomonadati</taxon>
        <taxon>Pseudomonadota</taxon>
        <taxon>Gammaproteobacteria</taxon>
        <taxon>Oceanospirillales</taxon>
        <taxon>Oceanospirillaceae</taxon>
        <taxon>Pontibacterium</taxon>
    </lineage>
</organism>
<feature type="domain" description="DUF4214" evidence="3">
    <location>
        <begin position="2265"/>
        <end position="2316"/>
    </location>
</feature>
<proteinExistence type="predicted"/>
<dbReference type="Pfam" id="PF00353">
    <property type="entry name" value="HemolysinCabind"/>
    <property type="match status" value="2"/>
</dbReference>
<dbReference type="PROSITE" id="PS00330">
    <property type="entry name" value="HEMOLYSIN_CALCIUM"/>
    <property type="match status" value="1"/>
</dbReference>
<evidence type="ECO:0000313" key="6">
    <source>
        <dbReference type="Proteomes" id="UP000640333"/>
    </source>
</evidence>
<feature type="domain" description="DUF4214" evidence="3">
    <location>
        <begin position="2329"/>
        <end position="2376"/>
    </location>
</feature>
<feature type="domain" description="DUF4347" evidence="4">
    <location>
        <begin position="8"/>
        <end position="170"/>
    </location>
</feature>
<dbReference type="InterPro" id="IPR038255">
    <property type="entry name" value="PBS_linker_sf"/>
</dbReference>
<dbReference type="EMBL" id="JADEYS010000016">
    <property type="protein sequence ID" value="MBE9398610.1"/>
    <property type="molecule type" value="Genomic_DNA"/>
</dbReference>
<dbReference type="InterPro" id="IPR025282">
    <property type="entry name" value="DUF4214"/>
</dbReference>
<comment type="caution">
    <text evidence="5">The sequence shown here is derived from an EMBL/GenBank/DDBJ whole genome shotgun (WGS) entry which is preliminary data.</text>
</comment>
<protein>
    <submittedName>
        <fullName evidence="5">DUF4347 domain-containing protein</fullName>
    </submittedName>
</protein>
<dbReference type="InterPro" id="IPR011049">
    <property type="entry name" value="Serralysin-like_metalloprot_C"/>
</dbReference>
<accession>A0A8J7FW54</accession>